<comment type="caution">
    <text evidence="1">The sequence shown here is derived from an EMBL/GenBank/DDBJ whole genome shotgun (WGS) entry which is preliminary data.</text>
</comment>
<reference evidence="1 2" key="1">
    <citation type="submission" date="2017-08" db="EMBL/GenBank/DDBJ databases">
        <title>Infants hospitalized years apart are colonized by the same room-sourced microbial strains.</title>
        <authorList>
            <person name="Brooks B."/>
            <person name="Olm M.R."/>
            <person name="Firek B.A."/>
            <person name="Baker R."/>
            <person name="Thomas B.C."/>
            <person name="Morowitz M.J."/>
            <person name="Banfield J.F."/>
        </authorList>
    </citation>
    <scope>NUCLEOTIDE SEQUENCE [LARGE SCALE GENOMIC DNA]</scope>
    <source>
        <strain evidence="1">S2_005_003_R2_41</strain>
    </source>
</reference>
<evidence type="ECO:0000313" key="1">
    <source>
        <dbReference type="EMBL" id="PZQ78047.1"/>
    </source>
</evidence>
<evidence type="ECO:0000313" key="2">
    <source>
        <dbReference type="Proteomes" id="UP000249135"/>
    </source>
</evidence>
<dbReference type="EMBL" id="QFPP01000006">
    <property type="protein sequence ID" value="PZQ78047.1"/>
    <property type="molecule type" value="Genomic_DNA"/>
</dbReference>
<dbReference type="AlphaFoldDB" id="A0A2W5S5K8"/>
<dbReference type="Proteomes" id="UP000249135">
    <property type="component" value="Unassembled WGS sequence"/>
</dbReference>
<organism evidence="1 2">
    <name type="scientific">Variovorax paradoxus</name>
    <dbReference type="NCBI Taxonomy" id="34073"/>
    <lineage>
        <taxon>Bacteria</taxon>
        <taxon>Pseudomonadati</taxon>
        <taxon>Pseudomonadota</taxon>
        <taxon>Betaproteobacteria</taxon>
        <taxon>Burkholderiales</taxon>
        <taxon>Comamonadaceae</taxon>
        <taxon>Variovorax</taxon>
    </lineage>
</organism>
<proteinExistence type="predicted"/>
<protein>
    <submittedName>
        <fullName evidence="1">Uncharacterized protein</fullName>
    </submittedName>
</protein>
<accession>A0A2W5S5K8</accession>
<gene>
    <name evidence="1" type="ORF">DI563_01805</name>
</gene>
<name>A0A2W5S5K8_VARPD</name>
<sequence>MVRHSKECLLMSTGLHSLTTQASLTGNAMLAGLRFPKKILGLDKATESGNMAPNKGKRAWRLTKLKQYVTTGGGLSK</sequence>